<dbReference type="HOGENOM" id="CLU_2025469_0_0_11"/>
<protein>
    <submittedName>
        <fullName evidence="3">Uncharacterized protein</fullName>
    </submittedName>
</protein>
<accession>A0A086MUD8</accession>
<feature type="compositionally biased region" description="Acidic residues" evidence="1">
    <location>
        <begin position="27"/>
        <end position="41"/>
    </location>
</feature>
<keyword evidence="2" id="KW-0812">Transmembrane</keyword>
<proteinExistence type="predicted"/>
<keyword evidence="4" id="KW-1185">Reference proteome</keyword>
<dbReference type="AlphaFoldDB" id="A0A086MUD8"/>
<feature type="transmembrane region" description="Helical" evidence="2">
    <location>
        <begin position="75"/>
        <end position="94"/>
    </location>
</feature>
<comment type="caution">
    <text evidence="3">The sequence shown here is derived from an EMBL/GenBank/DDBJ whole genome shotgun (WGS) entry which is preliminary data.</text>
</comment>
<dbReference type="EMBL" id="JNFQ01000002">
    <property type="protein sequence ID" value="KFG72506.1"/>
    <property type="molecule type" value="Genomic_DNA"/>
</dbReference>
<dbReference type="STRING" id="1915400.FM21_16475"/>
<dbReference type="Proteomes" id="UP000029095">
    <property type="component" value="Unassembled WGS sequence"/>
</dbReference>
<sequence>MAKVWNLAFWRDAPPGTEGEGVVLESAGDEPGDESADDEDGGATGSGSGFPAPAGAVVSAGFLGRSITTTKRLPWPMLVATGAAVALGLLYTVLGGPLTTFTDAAAAELLARAPYIEAVLGR</sequence>
<evidence type="ECO:0000313" key="4">
    <source>
        <dbReference type="Proteomes" id="UP000029095"/>
    </source>
</evidence>
<evidence type="ECO:0000256" key="2">
    <source>
        <dbReference type="SAM" id="Phobius"/>
    </source>
</evidence>
<organism evidence="3 4">
    <name type="scientific">Streptomyces mutabilis</name>
    <dbReference type="NCBI Taxonomy" id="67332"/>
    <lineage>
        <taxon>Bacteria</taxon>
        <taxon>Bacillati</taxon>
        <taxon>Actinomycetota</taxon>
        <taxon>Actinomycetes</taxon>
        <taxon>Kitasatosporales</taxon>
        <taxon>Streptomycetaceae</taxon>
        <taxon>Streptomyces</taxon>
    </lineage>
</organism>
<keyword evidence="2" id="KW-1133">Transmembrane helix</keyword>
<keyword evidence="2" id="KW-0472">Membrane</keyword>
<reference evidence="3 4" key="1">
    <citation type="submission" date="2014-05" db="EMBL/GenBank/DDBJ databases">
        <title>Complete genome sequence of the Streptomyces mutabilis TRM45540.</title>
        <authorList>
            <person name="Luo X."/>
            <person name="Zhang L."/>
        </authorList>
    </citation>
    <scope>NUCLEOTIDE SEQUENCE [LARGE SCALE GENOMIC DNA]</scope>
    <source>
        <strain evidence="3 4">TRM45540</strain>
    </source>
</reference>
<evidence type="ECO:0000256" key="1">
    <source>
        <dbReference type="SAM" id="MobiDB-lite"/>
    </source>
</evidence>
<feature type="region of interest" description="Disordered" evidence="1">
    <location>
        <begin position="12"/>
        <end position="52"/>
    </location>
</feature>
<gene>
    <name evidence="3" type="ORF">FM21_16475</name>
</gene>
<name>A0A086MUD8_9ACTN</name>
<evidence type="ECO:0000313" key="3">
    <source>
        <dbReference type="EMBL" id="KFG72506.1"/>
    </source>
</evidence>